<feature type="compositionally biased region" description="Low complexity" evidence="3">
    <location>
        <begin position="928"/>
        <end position="939"/>
    </location>
</feature>
<feature type="compositionally biased region" description="Basic and acidic residues" evidence="3">
    <location>
        <begin position="548"/>
        <end position="560"/>
    </location>
</feature>
<dbReference type="AlphaFoldDB" id="A0AAV2T399"/>
<feature type="repeat" description="ANK" evidence="2">
    <location>
        <begin position="248"/>
        <end position="280"/>
    </location>
</feature>
<feature type="repeat" description="ANK" evidence="2">
    <location>
        <begin position="281"/>
        <end position="313"/>
    </location>
</feature>
<feature type="region of interest" description="Disordered" evidence="3">
    <location>
        <begin position="728"/>
        <end position="1077"/>
    </location>
</feature>
<feature type="compositionally biased region" description="Polar residues" evidence="3">
    <location>
        <begin position="459"/>
        <end position="481"/>
    </location>
</feature>
<name>A0AAV2T399_CALDB</name>
<evidence type="ECO:0008006" key="6">
    <source>
        <dbReference type="Google" id="ProtNLM"/>
    </source>
</evidence>
<protein>
    <recommendedName>
        <fullName evidence="6">Protein phosphatase 1 regulatory subunit 16A</fullName>
    </recommendedName>
</protein>
<evidence type="ECO:0000256" key="3">
    <source>
        <dbReference type="SAM" id="MobiDB-lite"/>
    </source>
</evidence>
<feature type="repeat" description="ANK" evidence="2">
    <location>
        <begin position="120"/>
        <end position="152"/>
    </location>
</feature>
<dbReference type="GO" id="GO:0005737">
    <property type="term" value="C:cytoplasm"/>
    <property type="evidence" value="ECO:0007669"/>
    <property type="project" value="TreeGrafter"/>
</dbReference>
<feature type="region of interest" description="Disordered" evidence="3">
    <location>
        <begin position="339"/>
        <end position="604"/>
    </location>
</feature>
<feature type="compositionally biased region" description="Basic and acidic residues" evidence="3">
    <location>
        <begin position="901"/>
        <end position="910"/>
    </location>
</feature>
<feature type="compositionally biased region" description="Polar residues" evidence="3">
    <location>
        <begin position="364"/>
        <end position="374"/>
    </location>
</feature>
<feature type="compositionally biased region" description="Low complexity" evidence="3">
    <location>
        <begin position="445"/>
        <end position="456"/>
    </location>
</feature>
<dbReference type="Proteomes" id="UP001497525">
    <property type="component" value="Unassembled WGS sequence"/>
</dbReference>
<feature type="compositionally biased region" description="Polar residues" evidence="3">
    <location>
        <begin position="1021"/>
        <end position="1047"/>
    </location>
</feature>
<feature type="compositionally biased region" description="Basic and acidic residues" evidence="3">
    <location>
        <begin position="376"/>
        <end position="394"/>
    </location>
</feature>
<feature type="compositionally biased region" description="Basic residues" evidence="3">
    <location>
        <begin position="1053"/>
        <end position="1063"/>
    </location>
</feature>
<dbReference type="PANTHER" id="PTHR24179:SF29">
    <property type="entry name" value="LD46604P"/>
    <property type="match status" value="1"/>
</dbReference>
<dbReference type="PROSITE" id="PS50088">
    <property type="entry name" value="ANK_REPEAT"/>
    <property type="match status" value="4"/>
</dbReference>
<feature type="repeat" description="ANK" evidence="2">
    <location>
        <begin position="153"/>
        <end position="185"/>
    </location>
</feature>
<feature type="compositionally biased region" description="Polar residues" evidence="3">
    <location>
        <begin position="994"/>
        <end position="1012"/>
    </location>
</feature>
<dbReference type="Gene3D" id="1.25.40.20">
    <property type="entry name" value="Ankyrin repeat-containing domain"/>
    <property type="match status" value="2"/>
</dbReference>
<sequence>MKKMDGPVALAAEQNGVPTNSSAEVPQIRVPDLERIRNARRGRMLQLKEWQQYDRKMTRESEKLQRKGLAQSTERNYFAPGRTVKFPQSLIFLEAAARGDLDEVRKLLSNGVCPDVANEDGLTALHQCCIDNVPEMCRLLLRFGANPNARDTEKWTPLHAAATCEHTELCGILIAHGADLLAMNADGNMPYECCQPGPTLSLIETEMDKRGITQEELDDLHRLPECQMLADMETLYKAGKDLNGLDSQGASLLHIAAACGYEEVTIFLLKHGAKIDLLDRDGWQAIHIAACWGHLEVIERLVNFGADIMAKTTSGESVFDICEDDEMHARLTEIKEEMERKQFQAQSPQNRSGKQRELVRRRSSNNPRTASIRRSSMREKKMMSWKEAKQEAEMRGVTTANLGNADEWSGGQDATKLNNTAPTKTETYPPSPALPKIRSPPRINSPASSDSAYSPPLTSPDQSGLSSNFGTSPSPDYNNSSRPDRLHPLPPLNTHGHTRQPNGATSPPNPRPTTNRQADKNKPEDLEPPSGSPTPLGSEQALRYSEFFARRPSDAPEAKQEVPTTSKSKGSFGFQPYFPAPYTPAKQVSNSDDEESLRTIISDENTATFTPPIKIFDAEDSSLDTLTLKDKHNGANATHPDSGPIASPSSDQQPSEILTIRIVTEPGANKPTDSLPTSTHPESLLARNEYSPVNIIVPPNSAQTNDTHRQPLVRGNAELSSPVFERGFERSSTLEGSPGSIRRIHPSEHDDDSLNDYRPRIMLVDRVSSPKATSPERYTDFPVVPPRTIRITSTDRHGIISTSRNSPQYPKGRESTLSPSSEDRHTVDDSLQVPLSRSESRRRSSRRIKAKQVDTGTITPSLPRKSVLDRGASARGSSRLRRSQSLRPKAKARRNLSRRSRSFEELDSDRPPPGIGATIFQLDSQSSRRPQPTTPARPTDAQEERTALTPSDTSFMRRSQRRRQSARPQNPRPSQPAGTGGSPSNVPPTFGYNAYSSQPIRGPQGSSSTLASTYPARNLPKSENSIQPLISLTPSLSQDVGDNSQRTQEYHARHEHRRRRKKADKGTRDRNNACCCS</sequence>
<evidence type="ECO:0000256" key="2">
    <source>
        <dbReference type="PROSITE-ProRule" id="PRU00023"/>
    </source>
</evidence>
<keyword evidence="2" id="KW-0040">ANK repeat</keyword>
<feature type="region of interest" description="Disordered" evidence="3">
    <location>
        <begin position="1"/>
        <end position="24"/>
    </location>
</feature>
<feature type="compositionally biased region" description="Polar residues" evidence="3">
    <location>
        <begin position="647"/>
        <end position="656"/>
    </location>
</feature>
<keyword evidence="1" id="KW-0677">Repeat</keyword>
<comment type="caution">
    <text evidence="4">The sequence shown here is derived from an EMBL/GenBank/DDBJ whole genome shotgun (WGS) entry which is preliminary data.</text>
</comment>
<dbReference type="InterPro" id="IPR051226">
    <property type="entry name" value="PP1_Regulatory_Subunit"/>
</dbReference>
<dbReference type="Pfam" id="PF12796">
    <property type="entry name" value="Ank_2"/>
    <property type="match status" value="2"/>
</dbReference>
<dbReference type="GO" id="GO:0017020">
    <property type="term" value="F:myosin phosphatase regulator activity"/>
    <property type="evidence" value="ECO:0007669"/>
    <property type="project" value="TreeGrafter"/>
</dbReference>
<dbReference type="GO" id="GO:0004857">
    <property type="term" value="F:enzyme inhibitor activity"/>
    <property type="evidence" value="ECO:0007669"/>
    <property type="project" value="TreeGrafter"/>
</dbReference>
<feature type="compositionally biased region" description="Basic residues" evidence="3">
    <location>
        <begin position="878"/>
        <end position="900"/>
    </location>
</feature>
<dbReference type="PANTHER" id="PTHR24179">
    <property type="entry name" value="PROTEIN PHOSPHATASE 1 REGULATORY SUBUNIT 12"/>
    <property type="match status" value="1"/>
</dbReference>
<dbReference type="InterPro" id="IPR036770">
    <property type="entry name" value="Ankyrin_rpt-contain_sf"/>
</dbReference>
<feature type="region of interest" description="Disordered" evidence="3">
    <location>
        <begin position="626"/>
        <end position="683"/>
    </location>
</feature>
<dbReference type="EMBL" id="CAXLJL010000101">
    <property type="protein sequence ID" value="CAL5131649.1"/>
    <property type="molecule type" value="Genomic_DNA"/>
</dbReference>
<gene>
    <name evidence="4" type="ORF">CDAUBV1_LOCUS4162</name>
</gene>
<evidence type="ECO:0000256" key="1">
    <source>
        <dbReference type="ARBA" id="ARBA00022737"/>
    </source>
</evidence>
<accession>A0AAV2T399</accession>
<evidence type="ECO:0000313" key="5">
    <source>
        <dbReference type="Proteomes" id="UP001497525"/>
    </source>
</evidence>
<feature type="compositionally biased region" description="Polar residues" evidence="3">
    <location>
        <begin position="415"/>
        <end position="428"/>
    </location>
</feature>
<evidence type="ECO:0000313" key="4">
    <source>
        <dbReference type="EMBL" id="CAL5131649.1"/>
    </source>
</evidence>
<organism evidence="4 5">
    <name type="scientific">Calicophoron daubneyi</name>
    <name type="common">Rumen fluke</name>
    <name type="synonym">Paramphistomum daubneyi</name>
    <dbReference type="NCBI Taxonomy" id="300641"/>
    <lineage>
        <taxon>Eukaryota</taxon>
        <taxon>Metazoa</taxon>
        <taxon>Spiralia</taxon>
        <taxon>Lophotrochozoa</taxon>
        <taxon>Platyhelminthes</taxon>
        <taxon>Trematoda</taxon>
        <taxon>Digenea</taxon>
        <taxon>Plagiorchiida</taxon>
        <taxon>Pronocephalata</taxon>
        <taxon>Paramphistomoidea</taxon>
        <taxon>Paramphistomidae</taxon>
        <taxon>Calicophoron</taxon>
    </lineage>
</organism>
<dbReference type="SUPFAM" id="SSF48403">
    <property type="entry name" value="Ankyrin repeat"/>
    <property type="match status" value="1"/>
</dbReference>
<proteinExistence type="predicted"/>
<dbReference type="InterPro" id="IPR002110">
    <property type="entry name" value="Ankyrin_rpt"/>
</dbReference>
<reference evidence="4" key="1">
    <citation type="submission" date="2024-06" db="EMBL/GenBank/DDBJ databases">
        <authorList>
            <person name="Liu X."/>
            <person name="Lenzi L."/>
            <person name="Haldenby T S."/>
            <person name="Uol C."/>
        </authorList>
    </citation>
    <scope>NUCLEOTIDE SEQUENCE</scope>
</reference>
<feature type="compositionally biased region" description="Polar residues" evidence="3">
    <location>
        <begin position="671"/>
        <end position="681"/>
    </location>
</feature>
<feature type="compositionally biased region" description="Polar residues" evidence="3">
    <location>
        <begin position="343"/>
        <end position="352"/>
    </location>
</feature>
<dbReference type="PROSITE" id="PS50297">
    <property type="entry name" value="ANK_REP_REGION"/>
    <property type="match status" value="4"/>
</dbReference>
<dbReference type="SMART" id="SM00248">
    <property type="entry name" value="ANK"/>
    <property type="match status" value="5"/>
</dbReference>